<evidence type="ECO:0000313" key="3">
    <source>
        <dbReference type="Proteomes" id="UP000183788"/>
    </source>
</evidence>
<name>A0A1K1SCB4_9BACT</name>
<accession>A0A1K1SCB4</accession>
<dbReference type="EMBL" id="FPIZ01000020">
    <property type="protein sequence ID" value="SFW81942.1"/>
    <property type="molecule type" value="Genomic_DNA"/>
</dbReference>
<organism evidence="1 3">
    <name type="scientific">Chitinophaga sancti</name>
    <dbReference type="NCBI Taxonomy" id="1004"/>
    <lineage>
        <taxon>Bacteria</taxon>
        <taxon>Pseudomonadati</taxon>
        <taxon>Bacteroidota</taxon>
        <taxon>Chitinophagia</taxon>
        <taxon>Chitinophagales</taxon>
        <taxon>Chitinophagaceae</taxon>
        <taxon>Chitinophaga</taxon>
    </lineage>
</organism>
<dbReference type="Proteomes" id="UP000183788">
    <property type="component" value="Unassembled WGS sequence"/>
</dbReference>
<dbReference type="Proteomes" id="UP001326715">
    <property type="component" value="Chromosome"/>
</dbReference>
<keyword evidence="4" id="KW-1185">Reference proteome</keyword>
<dbReference type="AlphaFoldDB" id="A0A1K1SCB4"/>
<dbReference type="EMBL" id="CP140154">
    <property type="protein sequence ID" value="WQG90779.1"/>
    <property type="molecule type" value="Genomic_DNA"/>
</dbReference>
<reference evidence="1 3" key="1">
    <citation type="submission" date="2016-11" db="EMBL/GenBank/DDBJ databases">
        <authorList>
            <person name="Jaros S."/>
            <person name="Januszkiewicz K."/>
            <person name="Wedrychowicz H."/>
        </authorList>
    </citation>
    <scope>NUCLEOTIDE SEQUENCE [LARGE SCALE GENOMIC DNA]</scope>
    <source>
        <strain evidence="1 3">DSM 784</strain>
    </source>
</reference>
<dbReference type="RefSeq" id="WP_143150871.1">
    <property type="nucleotide sequence ID" value="NZ_CP139972.1"/>
</dbReference>
<gene>
    <name evidence="1" type="ORF">SAMN05661012_05167</name>
    <name evidence="2" type="ORF">SR876_04665</name>
</gene>
<evidence type="ECO:0000313" key="1">
    <source>
        <dbReference type="EMBL" id="SFW81942.1"/>
    </source>
</evidence>
<protein>
    <submittedName>
        <fullName evidence="1">Uncharacterized protein</fullName>
    </submittedName>
</protein>
<evidence type="ECO:0000313" key="4">
    <source>
        <dbReference type="Proteomes" id="UP001326715"/>
    </source>
</evidence>
<proteinExistence type="predicted"/>
<evidence type="ECO:0000313" key="2">
    <source>
        <dbReference type="EMBL" id="WQG90779.1"/>
    </source>
</evidence>
<sequence length="591" mass="66030">MSFIHSNLSGTSPSPDFVLAVTQKSINASLKHRLYRSSQDEELIWFGYGDNGQPKEYDFLTMRFRAGNTNFFDIPEGARVKENKVLENYQKAGFIQLIRLKPGIPRVKNLAMLPPVIKFGTDSEILYTLLFEEFTVITLRGEGPSAQLEYSRQPLTGIYQVKVKAGLKFINIDADPATNKNNSSFSLNGQGQNRYTLRQLVADSSKAQIISLPGIDAIGAGSVQEKRLQTLYINLMQKNMIVLGTVALEQDPPPTIVNIGTTRYTVPTPRTSTNLPLKDVTFFINHFKGDKPLPQPADDSRSGFSSLNFACSVGSGAAVRPASLSWDWIEPKVGKIQADGVLAIRKDAFLNWLSDLVAPFFRRICLQPSCTVESGWSMTYDLKFAEAGDSQQFKIIPKRTYPDGFNCVMALAYQGESSDSCFQVYSWGNLECRYSVASEIYIKDNKIKFYTNVNVWLHINFDSGVTEGNFAKYVIEQVFDLHVNAYGKIQLQRQPTIISDKSETYDVSFWTKLISFGRFDDLLDLQKKFKAGYYDSLINNLDGIEKGLNGAAAMIFPGGNSFVFKDVQFSEGLDLVAHIVHADPDNNTNAN</sequence>
<reference evidence="2 4" key="2">
    <citation type="submission" date="2023-11" db="EMBL/GenBank/DDBJ databases">
        <title>MicrobeMod: A computational toolkit for identifying prokaryotic methylation and restriction-modification with nanopore sequencing.</title>
        <authorList>
            <person name="Crits-Christoph A."/>
            <person name="Kang S.C."/>
            <person name="Lee H."/>
            <person name="Ostrov N."/>
        </authorList>
    </citation>
    <scope>NUCLEOTIDE SEQUENCE [LARGE SCALE GENOMIC DNA]</scope>
    <source>
        <strain evidence="2 4">ATCC 23090</strain>
    </source>
</reference>
<dbReference type="OrthoDB" id="612827at2"/>